<dbReference type="Pfam" id="PF00593">
    <property type="entry name" value="TonB_dep_Rec_b-barrel"/>
    <property type="match status" value="1"/>
</dbReference>
<dbReference type="InterPro" id="IPR008969">
    <property type="entry name" value="CarboxyPept-like_regulatory"/>
</dbReference>
<dbReference type="InterPro" id="IPR039426">
    <property type="entry name" value="TonB-dep_rcpt-like"/>
</dbReference>
<dbReference type="InterPro" id="IPR037066">
    <property type="entry name" value="Plug_dom_sf"/>
</dbReference>
<dbReference type="AlphaFoldDB" id="A0A173MDC7"/>
<dbReference type="PROSITE" id="PS52016">
    <property type="entry name" value="TONB_DEPENDENT_REC_3"/>
    <property type="match status" value="1"/>
</dbReference>
<keyword evidence="16" id="KW-1185">Reference proteome</keyword>
<evidence type="ECO:0000256" key="6">
    <source>
        <dbReference type="ARBA" id="ARBA00023077"/>
    </source>
</evidence>
<evidence type="ECO:0000256" key="2">
    <source>
        <dbReference type="ARBA" id="ARBA00022448"/>
    </source>
</evidence>
<proteinExistence type="inferred from homology"/>
<evidence type="ECO:0000256" key="4">
    <source>
        <dbReference type="ARBA" id="ARBA00022692"/>
    </source>
</evidence>
<dbReference type="NCBIfam" id="TIGR04056">
    <property type="entry name" value="OMP_RagA_SusC"/>
    <property type="match status" value="1"/>
</dbReference>
<feature type="signal peptide" evidence="12">
    <location>
        <begin position="1"/>
        <end position="29"/>
    </location>
</feature>
<keyword evidence="6 11" id="KW-0798">TonB box</keyword>
<dbReference type="SUPFAM" id="SSF49464">
    <property type="entry name" value="Carboxypeptidase regulatory domain-like"/>
    <property type="match status" value="1"/>
</dbReference>
<dbReference type="GO" id="GO:0015344">
    <property type="term" value="F:siderophore uptake transmembrane transporter activity"/>
    <property type="evidence" value="ECO:0007669"/>
    <property type="project" value="TreeGrafter"/>
</dbReference>
<dbReference type="RefSeq" id="WP_084206294.1">
    <property type="nucleotide sequence ID" value="NZ_AP017422.1"/>
</dbReference>
<dbReference type="Gene3D" id="2.60.40.1120">
    <property type="entry name" value="Carboxypeptidase-like, regulatory domain"/>
    <property type="match status" value="1"/>
</dbReference>
<protein>
    <submittedName>
        <fullName evidence="15">TonB-linked outer membrane protein, SusC/RagA family</fullName>
    </submittedName>
</protein>
<dbReference type="OrthoDB" id="9768177at2"/>
<evidence type="ECO:0000259" key="13">
    <source>
        <dbReference type="Pfam" id="PF00593"/>
    </source>
</evidence>
<dbReference type="InterPro" id="IPR012910">
    <property type="entry name" value="Plug_dom"/>
</dbReference>
<evidence type="ECO:0000256" key="5">
    <source>
        <dbReference type="ARBA" id="ARBA00022729"/>
    </source>
</evidence>
<evidence type="ECO:0000259" key="14">
    <source>
        <dbReference type="Pfam" id="PF07715"/>
    </source>
</evidence>
<dbReference type="Gene3D" id="2.170.130.10">
    <property type="entry name" value="TonB-dependent receptor, plug domain"/>
    <property type="match status" value="1"/>
</dbReference>
<feature type="domain" description="TonB-dependent receptor plug" evidence="14">
    <location>
        <begin position="224"/>
        <end position="349"/>
    </location>
</feature>
<reference evidence="16" key="1">
    <citation type="submission" date="2017-01" db="EMBL/GenBank/DDBJ databases">
        <authorList>
            <person name="Varghese N."/>
            <person name="Submissions S."/>
        </authorList>
    </citation>
    <scope>NUCLEOTIDE SEQUENCE [LARGE SCALE GENOMIC DNA]</scope>
    <source>
        <strain evidence="16">DSM 21054</strain>
    </source>
</reference>
<name>A0A173MDC7_9BACT</name>
<dbReference type="Gene3D" id="2.40.170.20">
    <property type="entry name" value="TonB-dependent receptor, beta-barrel domain"/>
    <property type="match status" value="1"/>
</dbReference>
<dbReference type="SUPFAM" id="SSF56935">
    <property type="entry name" value="Porins"/>
    <property type="match status" value="1"/>
</dbReference>
<dbReference type="InterPro" id="IPR000531">
    <property type="entry name" value="Beta-barrel_TonB"/>
</dbReference>
<dbReference type="GO" id="GO:0044718">
    <property type="term" value="P:siderophore transmembrane transport"/>
    <property type="evidence" value="ECO:0007669"/>
    <property type="project" value="TreeGrafter"/>
</dbReference>
<feature type="domain" description="TonB-dependent receptor-like beta-barrel" evidence="13">
    <location>
        <begin position="545"/>
        <end position="988"/>
    </location>
</feature>
<evidence type="ECO:0000256" key="10">
    <source>
        <dbReference type="PROSITE-ProRule" id="PRU01360"/>
    </source>
</evidence>
<dbReference type="InterPro" id="IPR036942">
    <property type="entry name" value="Beta-barrel_TonB_sf"/>
</dbReference>
<accession>A0A173MDC7</accession>
<evidence type="ECO:0000256" key="9">
    <source>
        <dbReference type="ARBA" id="ARBA00023237"/>
    </source>
</evidence>
<dbReference type="PANTHER" id="PTHR30069:SF29">
    <property type="entry name" value="HEMOGLOBIN AND HEMOGLOBIN-HAPTOGLOBIN-BINDING PROTEIN 1-RELATED"/>
    <property type="match status" value="1"/>
</dbReference>
<dbReference type="NCBIfam" id="TIGR04057">
    <property type="entry name" value="SusC_RagA_signa"/>
    <property type="match status" value="1"/>
</dbReference>
<dbReference type="KEGG" id="fln:FLA_1458"/>
<dbReference type="STRING" id="477680.SAMN05421788_10596"/>
<evidence type="ECO:0000256" key="12">
    <source>
        <dbReference type="SAM" id="SignalP"/>
    </source>
</evidence>
<keyword evidence="2 10" id="KW-0813">Transport</keyword>
<keyword evidence="7 10" id="KW-0472">Membrane</keyword>
<evidence type="ECO:0000256" key="11">
    <source>
        <dbReference type="RuleBase" id="RU003357"/>
    </source>
</evidence>
<dbReference type="Pfam" id="PF13715">
    <property type="entry name" value="CarbopepD_reg_2"/>
    <property type="match status" value="1"/>
</dbReference>
<evidence type="ECO:0000313" key="16">
    <source>
        <dbReference type="Proteomes" id="UP000186917"/>
    </source>
</evidence>
<organism evidence="15 16">
    <name type="scientific">Filimonas lacunae</name>
    <dbReference type="NCBI Taxonomy" id="477680"/>
    <lineage>
        <taxon>Bacteria</taxon>
        <taxon>Pseudomonadati</taxon>
        <taxon>Bacteroidota</taxon>
        <taxon>Chitinophagia</taxon>
        <taxon>Chitinophagales</taxon>
        <taxon>Chitinophagaceae</taxon>
        <taxon>Filimonas</taxon>
    </lineage>
</organism>
<gene>
    <name evidence="15" type="ORF">SAMN05421788_10596</name>
</gene>
<dbReference type="Proteomes" id="UP000186917">
    <property type="component" value="Unassembled WGS sequence"/>
</dbReference>
<evidence type="ECO:0000256" key="1">
    <source>
        <dbReference type="ARBA" id="ARBA00004571"/>
    </source>
</evidence>
<dbReference type="EMBL" id="FTOR01000005">
    <property type="protein sequence ID" value="SIT21062.1"/>
    <property type="molecule type" value="Genomic_DNA"/>
</dbReference>
<dbReference type="Pfam" id="PF07715">
    <property type="entry name" value="Plug"/>
    <property type="match status" value="1"/>
</dbReference>
<keyword evidence="8" id="KW-0675">Receptor</keyword>
<evidence type="ECO:0000256" key="3">
    <source>
        <dbReference type="ARBA" id="ARBA00022452"/>
    </source>
</evidence>
<keyword evidence="9 10" id="KW-0998">Cell outer membrane</keyword>
<keyword evidence="5 12" id="KW-0732">Signal</keyword>
<dbReference type="InterPro" id="IPR023996">
    <property type="entry name" value="TonB-dep_OMP_SusC/RagA"/>
</dbReference>
<dbReference type="PANTHER" id="PTHR30069">
    <property type="entry name" value="TONB-DEPENDENT OUTER MEMBRANE RECEPTOR"/>
    <property type="match status" value="1"/>
</dbReference>
<keyword evidence="3 10" id="KW-1134">Transmembrane beta strand</keyword>
<evidence type="ECO:0000256" key="7">
    <source>
        <dbReference type="ARBA" id="ARBA00023136"/>
    </source>
</evidence>
<comment type="subcellular location">
    <subcellularLocation>
        <location evidence="1 10">Cell outer membrane</location>
        <topology evidence="1 10">Multi-pass membrane protein</topology>
    </subcellularLocation>
</comment>
<feature type="chain" id="PRO_5030022803" evidence="12">
    <location>
        <begin position="30"/>
        <end position="1155"/>
    </location>
</feature>
<comment type="similarity">
    <text evidence="10 11">Belongs to the TonB-dependent receptor family.</text>
</comment>
<sequence length="1155" mass="126219">MISCSRKIAVCLTYCLLTVALLTSVASYAQQPDKTAWVTVPKNEITLEELFKLIKASAGTNIFYSKDVLNDKEKITLKGGRMSLNEILETIVKEKKVAYAYKNGFIIFQRKEGGKAPDTKNTPAAKGSITVTGLVRDAKGELLPGVAVHAGNSGKQAITNAAGEFTISNINENNILKVSALGYETAFIMPNANGKMNITLKHTARVLDEVVVTALGIKREEKSLGYSTQKLDGSAGSDAPTNGVINALSGKVAGLNLTKSGGPMGSSRVILRGESILDVQSDGALIVVDGVPISTRFSGTGSSSYQDTDSPIDFGSALTDINPDDIESFNVLKGPAAAALYGSRASQGAIIITTKSGSKNKKGLGVSFSSNIAVDQINRWPDFQYEYGQGLSNASYYSYGTSTDGASTSNTSSAWGPKFQGQSYYQYNSPIDPVTGARAERVPWKPYLNNRKDFFQNGVTFTNSASVSGGNDNGNMRLSLTSMRNDWILPGTGYNRYTVAFSGSTKLSNTFNLSAKMNYTNKRADNLPNVGYNNQSISYFTLFQSPNIDLGWYYPYWQPGQEQVAQVHPFSTLIDNPYVIAREMINASTRHNVTGNVTLDAKITSKLSLMMRSSLDMGYEFRNQRRPKNTQKFQNGMYRQQTVFNAENNNDFLLKYVTKAAHDLNVTASVGGNLRNERRYFTNQMADNLAAPGVYNLANSSGAYKVQSERNTKFVNSTYGFVNLAWRNALFMDITARNDWSSSLPVKNRSYFYPSVSTAASLNELFNMPKFINLVKVRASFASTGYDAPLGTYALESTFESGAISGTATNPVLIPNPDLKPQRNIAYEIGTQWALFNNRINIDVTYYHQVTKDQIIKAPTDASVGYAKVLMNIGQVNNQGVEVMLKGSPVVVKNFNWQVTANWALNRNKVLKLTDAVGGSMVLNEGARGTLEAHEGRPLGDLYGIGVQRSPDGQVIFEDGLAKQTTDTKLLGNTAPDWRGGLANMFTYKNISLNVLFDCRVGGVMYSLSHAVAMEQGKLKESLPGRDAPIVGKGVMLVDGKYVTNTVAAADVSKYYDALYNRDVVENNLYSAGFVKLREATLQYTLPKKWFAGKGLKFIQGGSIGVYGRDLFVWTKFPLYDPETATLDNNTIIPGFETGQFPSTRTMGMNVKLNF</sequence>
<keyword evidence="4 10" id="KW-0812">Transmembrane</keyword>
<dbReference type="InterPro" id="IPR023997">
    <property type="entry name" value="TonB-dep_OMP_SusC/RagA_CS"/>
</dbReference>
<evidence type="ECO:0000256" key="8">
    <source>
        <dbReference type="ARBA" id="ARBA00023170"/>
    </source>
</evidence>
<dbReference type="GO" id="GO:0009279">
    <property type="term" value="C:cell outer membrane"/>
    <property type="evidence" value="ECO:0007669"/>
    <property type="project" value="UniProtKB-SubCell"/>
</dbReference>
<evidence type="ECO:0000313" key="15">
    <source>
        <dbReference type="EMBL" id="SIT21062.1"/>
    </source>
</evidence>